<dbReference type="InterPro" id="IPR003593">
    <property type="entry name" value="AAA+_ATPase"/>
</dbReference>
<evidence type="ECO:0000256" key="1">
    <source>
        <dbReference type="ARBA" id="ARBA00022448"/>
    </source>
</evidence>
<dbReference type="GO" id="GO:0022857">
    <property type="term" value="F:transmembrane transporter activity"/>
    <property type="evidence" value="ECO:0007669"/>
    <property type="project" value="TreeGrafter"/>
</dbReference>
<name>A0A1H6V9E7_9FIRM</name>
<evidence type="ECO:0000259" key="4">
    <source>
        <dbReference type="PROSITE" id="PS50893"/>
    </source>
</evidence>
<dbReference type="CDD" id="cd03255">
    <property type="entry name" value="ABC_MJ0796_LolCDE_FtsE"/>
    <property type="match status" value="1"/>
</dbReference>
<dbReference type="PROSITE" id="PS50893">
    <property type="entry name" value="ABC_TRANSPORTER_2"/>
    <property type="match status" value="1"/>
</dbReference>
<proteinExistence type="predicted"/>
<evidence type="ECO:0000256" key="2">
    <source>
        <dbReference type="ARBA" id="ARBA00022741"/>
    </source>
</evidence>
<dbReference type="SUPFAM" id="SSF52540">
    <property type="entry name" value="P-loop containing nucleoside triphosphate hydrolases"/>
    <property type="match status" value="1"/>
</dbReference>
<evidence type="ECO:0000256" key="3">
    <source>
        <dbReference type="ARBA" id="ARBA00022840"/>
    </source>
</evidence>
<dbReference type="InterPro" id="IPR015854">
    <property type="entry name" value="ABC_transpr_LolD-like"/>
</dbReference>
<feature type="domain" description="ABC transporter" evidence="4">
    <location>
        <begin position="2"/>
        <end position="237"/>
    </location>
</feature>
<gene>
    <name evidence="5" type="ORF">SAMN05660742_102114</name>
</gene>
<keyword evidence="3 5" id="KW-0067">ATP-binding</keyword>
<dbReference type="Gene3D" id="3.40.50.300">
    <property type="entry name" value="P-loop containing nucleotide triphosphate hydrolases"/>
    <property type="match status" value="1"/>
</dbReference>
<evidence type="ECO:0000313" key="6">
    <source>
        <dbReference type="Proteomes" id="UP000199662"/>
    </source>
</evidence>
<keyword evidence="1" id="KW-0813">Transport</keyword>
<dbReference type="EMBL" id="FNZK01000002">
    <property type="protein sequence ID" value="SEI96922.1"/>
    <property type="molecule type" value="Genomic_DNA"/>
</dbReference>
<reference evidence="5 6" key="1">
    <citation type="submission" date="2016-10" db="EMBL/GenBank/DDBJ databases">
        <authorList>
            <person name="de Groot N.N."/>
        </authorList>
    </citation>
    <scope>NUCLEOTIDE SEQUENCE [LARGE SCALE GENOMIC DNA]</scope>
    <source>
        <strain evidence="5 6">DSM 2179</strain>
    </source>
</reference>
<dbReference type="SMART" id="SM00382">
    <property type="entry name" value="AAA"/>
    <property type="match status" value="1"/>
</dbReference>
<dbReference type="GO" id="GO:0005886">
    <property type="term" value="C:plasma membrane"/>
    <property type="evidence" value="ECO:0007669"/>
    <property type="project" value="TreeGrafter"/>
</dbReference>
<dbReference type="PANTHER" id="PTHR24220">
    <property type="entry name" value="IMPORT ATP-BINDING PROTEIN"/>
    <property type="match status" value="1"/>
</dbReference>
<protein>
    <submittedName>
        <fullName evidence="5">Putative ABC transport system ATP-binding protein</fullName>
    </submittedName>
</protein>
<evidence type="ECO:0000313" key="5">
    <source>
        <dbReference type="EMBL" id="SEI96922.1"/>
    </source>
</evidence>
<dbReference type="PROSITE" id="PS00211">
    <property type="entry name" value="ABC_TRANSPORTER_1"/>
    <property type="match status" value="1"/>
</dbReference>
<dbReference type="InterPro" id="IPR027417">
    <property type="entry name" value="P-loop_NTPase"/>
</dbReference>
<dbReference type="InterPro" id="IPR017911">
    <property type="entry name" value="MacB-like_ATP-bd"/>
</dbReference>
<dbReference type="GO" id="GO:0005524">
    <property type="term" value="F:ATP binding"/>
    <property type="evidence" value="ECO:0007669"/>
    <property type="project" value="UniProtKB-KW"/>
</dbReference>
<keyword evidence="6" id="KW-1185">Reference proteome</keyword>
<accession>A0A1H6V9E7</accession>
<dbReference type="Proteomes" id="UP000199662">
    <property type="component" value="Unassembled WGS sequence"/>
</dbReference>
<dbReference type="AlphaFoldDB" id="A0A1H6V9E7"/>
<keyword evidence="2" id="KW-0547">Nucleotide-binding</keyword>
<dbReference type="InterPro" id="IPR003439">
    <property type="entry name" value="ABC_transporter-like_ATP-bd"/>
</dbReference>
<dbReference type="STRING" id="84035.SAMN05660742_102114"/>
<dbReference type="Pfam" id="PF00005">
    <property type="entry name" value="ABC_tran"/>
    <property type="match status" value="1"/>
</dbReference>
<dbReference type="InterPro" id="IPR017871">
    <property type="entry name" value="ABC_transporter-like_CS"/>
</dbReference>
<sequence>MLEARDLSLIYCNERNDEFYAIHDVNFFANRGEMIGIVGPSGSGKSSLLYILSGLKKPTVGTVYYQEHALEVMSYNELAEIRRKEYGFIFQRHFLINYLTVLDNVLSVVNRNDKFWRNTAINLLETLGIADFANQKPYKMSVGERQKVAIARALVSQPKIIFADEPTASLDHSNARMVMDIFASLKGEITILVATHDDSILDQADRVIHMWDGRIAKSSIPVSAIENIKQSNPIMHRS</sequence>
<dbReference type="GO" id="GO:0016887">
    <property type="term" value="F:ATP hydrolysis activity"/>
    <property type="evidence" value="ECO:0007669"/>
    <property type="project" value="InterPro"/>
</dbReference>
<organism evidence="5 6">
    <name type="scientific">Propionispira arboris</name>
    <dbReference type="NCBI Taxonomy" id="84035"/>
    <lineage>
        <taxon>Bacteria</taxon>
        <taxon>Bacillati</taxon>
        <taxon>Bacillota</taxon>
        <taxon>Negativicutes</taxon>
        <taxon>Selenomonadales</taxon>
        <taxon>Selenomonadaceae</taxon>
        <taxon>Propionispira</taxon>
    </lineage>
</organism>
<dbReference type="RefSeq" id="WP_091828875.1">
    <property type="nucleotide sequence ID" value="NZ_FNZK01000002.1"/>
</dbReference>